<dbReference type="Proteomes" id="UP001156903">
    <property type="component" value="Unassembled WGS sequence"/>
</dbReference>
<dbReference type="EMBL" id="BSPB01000014">
    <property type="protein sequence ID" value="GLS14717.1"/>
    <property type="molecule type" value="Genomic_DNA"/>
</dbReference>
<dbReference type="RefSeq" id="WP_284307773.1">
    <property type="nucleotide sequence ID" value="NZ_BSPB01000014.1"/>
</dbReference>
<evidence type="ECO:0000313" key="1">
    <source>
        <dbReference type="EMBL" id="GLS14717.1"/>
    </source>
</evidence>
<accession>A0ABQ6C325</accession>
<name>A0ABQ6C325_9BURK</name>
<sequence length="107" mass="12746">MIRTLTRLLRARFQRAQKPRRFPTARDMYQIREAMLSAMNDCESSGADRLRQRLYQARAPQELWLLRNDIYQLVSQRHSQSEAAQRINALMPVFEGWVDAKQLLRIK</sequence>
<comment type="caution">
    <text evidence="1">The sequence shown here is derived from an EMBL/GenBank/DDBJ whole genome shotgun (WGS) entry which is preliminary data.</text>
</comment>
<gene>
    <name evidence="1" type="ORF">GCM10007935_21490</name>
</gene>
<reference evidence="2" key="1">
    <citation type="journal article" date="2019" name="Int. J. Syst. Evol. Microbiol.">
        <title>The Global Catalogue of Microorganisms (GCM) 10K type strain sequencing project: providing services to taxonomists for standard genome sequencing and annotation.</title>
        <authorList>
            <consortium name="The Broad Institute Genomics Platform"/>
            <consortium name="The Broad Institute Genome Sequencing Center for Infectious Disease"/>
            <person name="Wu L."/>
            <person name="Ma J."/>
        </authorList>
    </citation>
    <scope>NUCLEOTIDE SEQUENCE [LARGE SCALE GENOMIC DNA]</scope>
    <source>
        <strain evidence="2">NBRC 109341</strain>
    </source>
</reference>
<evidence type="ECO:0000313" key="2">
    <source>
        <dbReference type="Proteomes" id="UP001156903"/>
    </source>
</evidence>
<keyword evidence="2" id="KW-1185">Reference proteome</keyword>
<proteinExistence type="predicted"/>
<protein>
    <submittedName>
        <fullName evidence="1">Uncharacterized protein</fullName>
    </submittedName>
</protein>
<organism evidence="1 2">
    <name type="scientific">Hydrogenophaga electricum</name>
    <dbReference type="NCBI Taxonomy" id="1230953"/>
    <lineage>
        <taxon>Bacteria</taxon>
        <taxon>Pseudomonadati</taxon>
        <taxon>Pseudomonadota</taxon>
        <taxon>Betaproteobacteria</taxon>
        <taxon>Burkholderiales</taxon>
        <taxon>Comamonadaceae</taxon>
        <taxon>Hydrogenophaga</taxon>
    </lineage>
</organism>